<name>A0A857MD91_9ACTN</name>
<feature type="active site" evidence="3">
    <location>
        <position position="265"/>
    </location>
</feature>
<evidence type="ECO:0000256" key="4">
    <source>
        <dbReference type="RuleBase" id="RU003345"/>
    </source>
</evidence>
<dbReference type="PROSITE" id="PS00070">
    <property type="entry name" value="ALDEHYDE_DEHYDR_CYS"/>
    <property type="match status" value="1"/>
</dbReference>
<dbReference type="InterPro" id="IPR015590">
    <property type="entry name" value="Aldehyde_DH_dom"/>
</dbReference>
<dbReference type="AlphaFoldDB" id="A0A857MD91"/>
<dbReference type="Gene3D" id="3.40.605.10">
    <property type="entry name" value="Aldehyde Dehydrogenase, Chain A, domain 1"/>
    <property type="match status" value="1"/>
</dbReference>
<dbReference type="Gene3D" id="3.40.309.10">
    <property type="entry name" value="Aldehyde Dehydrogenase, Chain A, domain 2"/>
    <property type="match status" value="1"/>
</dbReference>
<keyword evidence="2 4" id="KW-0560">Oxidoreductase</keyword>
<dbReference type="GO" id="GO:0016620">
    <property type="term" value="F:oxidoreductase activity, acting on the aldehyde or oxo group of donors, NAD or NADP as acceptor"/>
    <property type="evidence" value="ECO:0007669"/>
    <property type="project" value="InterPro"/>
</dbReference>
<accession>A0A857MD91</accession>
<evidence type="ECO:0000313" key="5">
    <source>
        <dbReference type="EMBL" id="QHN39425.1"/>
    </source>
</evidence>
<protein>
    <submittedName>
        <fullName evidence="5">Aldehyde dehydrogenase family protein</fullName>
    </submittedName>
</protein>
<dbReference type="EMBL" id="CP045810">
    <property type="protein sequence ID" value="QHN39425.1"/>
    <property type="molecule type" value="Genomic_DNA"/>
</dbReference>
<dbReference type="InterPro" id="IPR016160">
    <property type="entry name" value="Ald_DH_CS_CYS"/>
</dbReference>
<dbReference type="NCBIfam" id="NF045736">
    <property type="entry name" value="PaDhStyDRhodo"/>
    <property type="match status" value="1"/>
</dbReference>
<dbReference type="InterPro" id="IPR016163">
    <property type="entry name" value="Ald_DH_C"/>
</dbReference>
<dbReference type="SUPFAM" id="SSF53720">
    <property type="entry name" value="ALDH-like"/>
    <property type="match status" value="1"/>
</dbReference>
<organism evidence="5">
    <name type="scientific">Gordonia amarae</name>
    <dbReference type="NCBI Taxonomy" id="36821"/>
    <lineage>
        <taxon>Bacteria</taxon>
        <taxon>Bacillati</taxon>
        <taxon>Actinomycetota</taxon>
        <taxon>Actinomycetes</taxon>
        <taxon>Mycobacteriales</taxon>
        <taxon>Gordoniaceae</taxon>
        <taxon>Gordonia</taxon>
    </lineage>
</organism>
<comment type="similarity">
    <text evidence="1 4">Belongs to the aldehyde dehydrogenase family.</text>
</comment>
<dbReference type="PROSITE" id="PS00687">
    <property type="entry name" value="ALDEHYDE_DEHYDR_GLU"/>
    <property type="match status" value="1"/>
</dbReference>
<dbReference type="FunFam" id="3.40.309.10:FF:000012">
    <property type="entry name" value="Betaine aldehyde dehydrogenase"/>
    <property type="match status" value="1"/>
</dbReference>
<dbReference type="InterPro" id="IPR029510">
    <property type="entry name" value="Ald_DH_CS_GLU"/>
</dbReference>
<sequence>MTAVSETSALPEATATQLLINGTWRAASDGGTFPDLNPATSRPLTDIASATAADVDAAVTAARGQLSGEWAAMPGVERGKILNRVADLIERDADLLARLEALDVGKPIGQPGMLDVPNAAGTFRHFAGWADKITGQTIPTAGYFGQPTHSYTVREPVGVIGAIVPWNTPLMICAWKLGPALAAGNAVVVKPPEDAPLSILHLGKLLTEAGLPDGVVSIVPGLGHVTGQAIVDHPGVDKISFTGSPRVGRLIAKSAAETFKRVTLELGGKSPQIILDDADVEAAINGTALGLFFNQGEVCAAGTRVLVHRSLYDQVVDGLSAAADAQVLGDPLDPATTMGALVNAKQRDTVRQYIESGKAEGARLAAGAGAAPEEGFFVRPTIFADATNDMTIAREEIFGPVGTVIAFDDADEAIRIANDTEYGLAASIWTRDVARAHSLAARVRAGAVWVNGWAAIDPALPWGGMKTSGVGRELGWAGILANTEEKVITVVL</sequence>
<reference evidence="5" key="1">
    <citation type="journal article" date="2021" name="Nat. Microbiol.">
        <title>Cocultivation of an ultrasmall environmental parasitic bacterium with lytic ability against bacteria associated with wastewater foams.</title>
        <authorList>
            <person name="Batinovic S."/>
            <person name="Rose J.J.A."/>
            <person name="Ratcliffe J."/>
            <person name="Seviour R.J."/>
            <person name="Petrovski S."/>
        </authorList>
    </citation>
    <scope>NUCLEOTIDE SEQUENCE</scope>
    <source>
        <strain evidence="5">CON44</strain>
    </source>
</reference>
<evidence type="ECO:0000256" key="2">
    <source>
        <dbReference type="ARBA" id="ARBA00023002"/>
    </source>
</evidence>
<evidence type="ECO:0000256" key="1">
    <source>
        <dbReference type="ARBA" id="ARBA00009986"/>
    </source>
</evidence>
<dbReference type="InterPro" id="IPR016162">
    <property type="entry name" value="Ald_DH_N"/>
</dbReference>
<evidence type="ECO:0000256" key="3">
    <source>
        <dbReference type="PROSITE-ProRule" id="PRU10007"/>
    </source>
</evidence>
<dbReference type="PANTHER" id="PTHR11699">
    <property type="entry name" value="ALDEHYDE DEHYDROGENASE-RELATED"/>
    <property type="match status" value="1"/>
</dbReference>
<dbReference type="Pfam" id="PF00171">
    <property type="entry name" value="Aldedh"/>
    <property type="match status" value="1"/>
</dbReference>
<dbReference type="FunFam" id="3.40.605.10:FF:000001">
    <property type="entry name" value="Aldehyde dehydrogenase 1"/>
    <property type="match status" value="1"/>
</dbReference>
<proteinExistence type="inferred from homology"/>
<dbReference type="RefSeq" id="WP_005191433.1">
    <property type="nucleotide sequence ID" value="NZ_CP045805.1"/>
</dbReference>
<gene>
    <name evidence="5" type="ORF">GII30_09825</name>
</gene>
<dbReference type="InterPro" id="IPR016161">
    <property type="entry name" value="Ald_DH/histidinol_DH"/>
</dbReference>